<accession>A0A317ZI17</accession>
<dbReference type="Pfam" id="PF14280">
    <property type="entry name" value="DUF4365"/>
    <property type="match status" value="1"/>
</dbReference>
<dbReference type="InterPro" id="IPR025375">
    <property type="entry name" value="DUF4365"/>
</dbReference>
<dbReference type="Proteomes" id="UP000247099">
    <property type="component" value="Unassembled WGS sequence"/>
</dbReference>
<dbReference type="InParanoid" id="A0A317ZI17"/>
<dbReference type="RefSeq" id="WP_110130427.1">
    <property type="nucleotide sequence ID" value="NZ_QHJQ01000003.1"/>
</dbReference>
<sequence>MTKFPIRPIQHIQEHKSFAILLYKLKDIGIFRDQTINDYGIDFEFELTKKEELTGKIIKIQVKSSEDIKSNKDGSISVGGLKQSTLVYWAEISFSLPVVLAVVDTASENIFLSNPIFWECLEQLDGTKSSKTIQISEPQVEGSGNQKAVMISLVKSCIYPSLRDELSSFTHAMRCFKDYCKLYENIHHYDFHMPIDDVDVLDDLIESCRSLNVLSYKVKTEKILEADELKNIYNKQWWCKKYKYEYHGGFEGPPNITMQKPLQYLLPRLLTAINMHRKRVLTTGAYWRVRMPSILKASLKWQYSKVKNFVELEKIGIGDFHVEELDYEQYLYLEALQKGEDVKKFAQYAEWEGGRISNWQ</sequence>
<evidence type="ECO:0000313" key="3">
    <source>
        <dbReference type="Proteomes" id="UP000247099"/>
    </source>
</evidence>
<evidence type="ECO:0000313" key="2">
    <source>
        <dbReference type="EMBL" id="PXA04622.1"/>
    </source>
</evidence>
<evidence type="ECO:0000259" key="1">
    <source>
        <dbReference type="Pfam" id="PF14280"/>
    </source>
</evidence>
<feature type="domain" description="DUF4365" evidence="1">
    <location>
        <begin position="17"/>
        <end position="139"/>
    </location>
</feature>
<comment type="caution">
    <text evidence="2">The sequence shown here is derived from an EMBL/GenBank/DDBJ whole genome shotgun (WGS) entry which is preliminary data.</text>
</comment>
<protein>
    <recommendedName>
        <fullName evidence="1">DUF4365 domain-containing protein</fullName>
    </recommendedName>
</protein>
<gene>
    <name evidence="2" type="ORF">DDZ13_05465</name>
</gene>
<name>A0A317ZI17_9BACT</name>
<dbReference type="AlphaFoldDB" id="A0A317ZI17"/>
<dbReference type="OrthoDB" id="779764at2"/>
<organism evidence="2 3">
    <name type="scientific">Coraliomargarita sinensis</name>
    <dbReference type="NCBI Taxonomy" id="2174842"/>
    <lineage>
        <taxon>Bacteria</taxon>
        <taxon>Pseudomonadati</taxon>
        <taxon>Verrucomicrobiota</taxon>
        <taxon>Opitutia</taxon>
        <taxon>Puniceicoccales</taxon>
        <taxon>Coraliomargaritaceae</taxon>
        <taxon>Coraliomargarita</taxon>
    </lineage>
</organism>
<keyword evidence="3" id="KW-1185">Reference proteome</keyword>
<proteinExistence type="predicted"/>
<dbReference type="EMBL" id="QHJQ01000003">
    <property type="protein sequence ID" value="PXA04622.1"/>
    <property type="molecule type" value="Genomic_DNA"/>
</dbReference>
<reference evidence="2 3" key="1">
    <citation type="submission" date="2018-05" db="EMBL/GenBank/DDBJ databases">
        <title>Coraliomargarita sinensis sp. nov., isolated from a marine solar saltern.</title>
        <authorList>
            <person name="Zhou L.Y."/>
        </authorList>
    </citation>
    <scope>NUCLEOTIDE SEQUENCE [LARGE SCALE GENOMIC DNA]</scope>
    <source>
        <strain evidence="2 3">WN38</strain>
    </source>
</reference>